<dbReference type="AlphaFoldDB" id="A0A1F5Z4P7"/>
<organism evidence="1 2">
    <name type="scientific">Candidatus Gottesmanbacteria bacterium RIFCSPHIGHO2_01_FULL_40_15</name>
    <dbReference type="NCBI Taxonomy" id="1798376"/>
    <lineage>
        <taxon>Bacteria</taxon>
        <taxon>Candidatus Gottesmaniibacteriota</taxon>
    </lineage>
</organism>
<name>A0A1F5Z4P7_9BACT</name>
<accession>A0A1F5Z4P7</accession>
<sequence>MIDVNSLSSEQQKGIKYIVLPSSIALFLDNKYLGSTSVPKEGGKLDIPVDLSDVTEGRHNLLARGYSFDVKIIEKLRILNPIHNLILRLSPFVKSEKVTISFVLSQSFIPPDDLSKPHETDSGGTFYKGELIIDFTPEITLDNARKILHEQGGFVLGYLASSNAYLVTFENKNSSELNAIAEQFMLLPSIEGVTKNYFTELFSQNLTDLGYYLSSENHTCTDGWEKINVINAWKRLWMQLIKEKYLFRP</sequence>
<dbReference type="Proteomes" id="UP000177354">
    <property type="component" value="Unassembled WGS sequence"/>
</dbReference>
<comment type="caution">
    <text evidence="1">The sequence shown here is derived from an EMBL/GenBank/DDBJ whole genome shotgun (WGS) entry which is preliminary data.</text>
</comment>
<protein>
    <submittedName>
        <fullName evidence="1">Uncharacterized protein</fullName>
    </submittedName>
</protein>
<gene>
    <name evidence="1" type="ORF">A2777_03305</name>
</gene>
<dbReference type="EMBL" id="MFJF01000011">
    <property type="protein sequence ID" value="OGG07147.1"/>
    <property type="molecule type" value="Genomic_DNA"/>
</dbReference>
<reference evidence="1 2" key="1">
    <citation type="journal article" date="2016" name="Nat. Commun.">
        <title>Thousands of microbial genomes shed light on interconnected biogeochemical processes in an aquifer system.</title>
        <authorList>
            <person name="Anantharaman K."/>
            <person name="Brown C.T."/>
            <person name="Hug L.A."/>
            <person name="Sharon I."/>
            <person name="Castelle C.J."/>
            <person name="Probst A.J."/>
            <person name="Thomas B.C."/>
            <person name="Singh A."/>
            <person name="Wilkins M.J."/>
            <person name="Karaoz U."/>
            <person name="Brodie E.L."/>
            <person name="Williams K.H."/>
            <person name="Hubbard S.S."/>
            <person name="Banfield J.F."/>
        </authorList>
    </citation>
    <scope>NUCLEOTIDE SEQUENCE [LARGE SCALE GENOMIC DNA]</scope>
</reference>
<evidence type="ECO:0000313" key="1">
    <source>
        <dbReference type="EMBL" id="OGG07147.1"/>
    </source>
</evidence>
<evidence type="ECO:0000313" key="2">
    <source>
        <dbReference type="Proteomes" id="UP000177354"/>
    </source>
</evidence>
<proteinExistence type="predicted"/>